<dbReference type="GO" id="GO:0007095">
    <property type="term" value="P:mitotic G2 DNA damage checkpoint signaling"/>
    <property type="evidence" value="ECO:0007669"/>
    <property type="project" value="TreeGrafter"/>
</dbReference>
<dbReference type="Gene3D" id="1.10.60.20">
    <property type="entry name" value="Ribosomal protein S17e-like"/>
    <property type="match status" value="1"/>
</dbReference>
<keyword evidence="8" id="KW-1185">Reference proteome</keyword>
<dbReference type="SUPFAM" id="SSF52113">
    <property type="entry name" value="BRCT domain"/>
    <property type="match status" value="5"/>
</dbReference>
<feature type="region of interest" description="Disordered" evidence="5">
    <location>
        <begin position="664"/>
        <end position="701"/>
    </location>
</feature>
<dbReference type="CDD" id="cd17727">
    <property type="entry name" value="BRCT_TopBP1_rpt6"/>
    <property type="match status" value="1"/>
</dbReference>
<evidence type="ECO:0000256" key="4">
    <source>
        <dbReference type="ARBA" id="ARBA00023274"/>
    </source>
</evidence>
<proteinExistence type="inferred from homology"/>
<dbReference type="EMBL" id="JANBUY010000025">
    <property type="protein sequence ID" value="KAJ2867092.1"/>
    <property type="molecule type" value="Genomic_DNA"/>
</dbReference>
<dbReference type="Proteomes" id="UP001140074">
    <property type="component" value="Unassembled WGS sequence"/>
</dbReference>
<dbReference type="Pfam" id="PF00533">
    <property type="entry name" value="BRCT"/>
    <property type="match status" value="1"/>
</dbReference>
<keyword evidence="2" id="KW-0677">Repeat</keyword>
<evidence type="ECO:0000256" key="5">
    <source>
        <dbReference type="SAM" id="MobiDB-lite"/>
    </source>
</evidence>
<dbReference type="GO" id="GO:0003735">
    <property type="term" value="F:structural constituent of ribosome"/>
    <property type="evidence" value="ECO:0007669"/>
    <property type="project" value="InterPro"/>
</dbReference>
<dbReference type="GO" id="GO:0005840">
    <property type="term" value="C:ribosome"/>
    <property type="evidence" value="ECO:0007669"/>
    <property type="project" value="UniProtKB-KW"/>
</dbReference>
<feature type="region of interest" description="Disordered" evidence="5">
    <location>
        <begin position="620"/>
        <end position="644"/>
    </location>
</feature>
<evidence type="ECO:0000313" key="8">
    <source>
        <dbReference type="Proteomes" id="UP001140074"/>
    </source>
</evidence>
<keyword evidence="3 7" id="KW-0689">Ribosomal protein</keyword>
<dbReference type="GO" id="GO:0006412">
    <property type="term" value="P:translation"/>
    <property type="evidence" value="ECO:0007669"/>
    <property type="project" value="InterPro"/>
</dbReference>
<dbReference type="InterPro" id="IPR036420">
    <property type="entry name" value="BRCT_dom_sf"/>
</dbReference>
<dbReference type="Pfam" id="PF12738">
    <property type="entry name" value="PTCB-BRCT"/>
    <property type="match status" value="2"/>
</dbReference>
<dbReference type="FunFam" id="1.10.60.20:FF:000001">
    <property type="entry name" value="40S ribosomal protein S17"/>
    <property type="match status" value="1"/>
</dbReference>
<feature type="region of interest" description="Disordered" evidence="5">
    <location>
        <begin position="347"/>
        <end position="401"/>
    </location>
</feature>
<dbReference type="PANTHER" id="PTHR13561">
    <property type="entry name" value="DNA REPLICATION REGULATOR DPB11-RELATED"/>
    <property type="match status" value="1"/>
</dbReference>
<protein>
    <submittedName>
        <fullName evidence="7">40S ribosomal protein S17.e.B</fullName>
    </submittedName>
</protein>
<dbReference type="Pfam" id="PF00833">
    <property type="entry name" value="Ribosomal_S17e"/>
    <property type="match status" value="1"/>
</dbReference>
<evidence type="ECO:0000256" key="3">
    <source>
        <dbReference type="ARBA" id="ARBA00022980"/>
    </source>
</evidence>
<feature type="compositionally biased region" description="Polar residues" evidence="5">
    <location>
        <begin position="379"/>
        <end position="390"/>
    </location>
</feature>
<dbReference type="HAMAP" id="MF_00511">
    <property type="entry name" value="Ribosomal_eS17"/>
    <property type="match status" value="1"/>
</dbReference>
<organism evidence="7 8">
    <name type="scientific">Coemansia aciculifera</name>
    <dbReference type="NCBI Taxonomy" id="417176"/>
    <lineage>
        <taxon>Eukaryota</taxon>
        <taxon>Fungi</taxon>
        <taxon>Fungi incertae sedis</taxon>
        <taxon>Zoopagomycota</taxon>
        <taxon>Kickxellomycotina</taxon>
        <taxon>Kickxellomycetes</taxon>
        <taxon>Kickxellales</taxon>
        <taxon>Kickxellaceae</taxon>
        <taxon>Coemansia</taxon>
    </lineage>
</organism>
<dbReference type="PROSITE" id="PS50172">
    <property type="entry name" value="BRCT"/>
    <property type="match status" value="3"/>
</dbReference>
<dbReference type="GO" id="GO:0033314">
    <property type="term" value="P:mitotic DNA replication checkpoint signaling"/>
    <property type="evidence" value="ECO:0007669"/>
    <property type="project" value="TreeGrafter"/>
</dbReference>
<dbReference type="SMART" id="SM00292">
    <property type="entry name" value="BRCT"/>
    <property type="match status" value="5"/>
</dbReference>
<dbReference type="SUPFAM" id="SSF116820">
    <property type="entry name" value="Rps17e-like"/>
    <property type="match status" value="1"/>
</dbReference>
<feature type="compositionally biased region" description="Polar residues" evidence="5">
    <location>
        <begin position="1480"/>
        <end position="1491"/>
    </location>
</feature>
<gene>
    <name evidence="7" type="primary">RPS17B</name>
    <name evidence="7" type="ORF">GGH94_001071</name>
</gene>
<dbReference type="InterPro" id="IPR001357">
    <property type="entry name" value="BRCT_dom"/>
</dbReference>
<dbReference type="GO" id="GO:1990904">
    <property type="term" value="C:ribonucleoprotein complex"/>
    <property type="evidence" value="ECO:0007669"/>
    <property type="project" value="UniProtKB-KW"/>
</dbReference>
<evidence type="ECO:0000259" key="6">
    <source>
        <dbReference type="PROSITE" id="PS50172"/>
    </source>
</evidence>
<reference evidence="7" key="1">
    <citation type="submission" date="2022-07" db="EMBL/GenBank/DDBJ databases">
        <title>Phylogenomic reconstructions and comparative analyses of Kickxellomycotina fungi.</title>
        <authorList>
            <person name="Reynolds N.K."/>
            <person name="Stajich J.E."/>
            <person name="Barry K."/>
            <person name="Grigoriev I.V."/>
            <person name="Crous P."/>
            <person name="Smith M.E."/>
        </authorList>
    </citation>
    <scope>NUCLEOTIDE SEQUENCE</scope>
    <source>
        <strain evidence="7">RSA 476</strain>
    </source>
</reference>
<feature type="region of interest" description="Disordered" evidence="5">
    <location>
        <begin position="125"/>
        <end position="155"/>
    </location>
</feature>
<feature type="domain" description="BRCT" evidence="6">
    <location>
        <begin position="929"/>
        <end position="1003"/>
    </location>
</feature>
<evidence type="ECO:0000256" key="2">
    <source>
        <dbReference type="ARBA" id="ARBA00022737"/>
    </source>
</evidence>
<dbReference type="Gene3D" id="3.40.50.10190">
    <property type="entry name" value="BRCT domain"/>
    <property type="match status" value="5"/>
</dbReference>
<feature type="region of interest" description="Disordered" evidence="5">
    <location>
        <begin position="1458"/>
        <end position="1491"/>
    </location>
</feature>
<name>A0A9W8M5A6_9FUNG</name>
<dbReference type="InterPro" id="IPR036401">
    <property type="entry name" value="Ribosomal_eS17_sf"/>
</dbReference>
<dbReference type="GO" id="GO:0006270">
    <property type="term" value="P:DNA replication initiation"/>
    <property type="evidence" value="ECO:0007669"/>
    <property type="project" value="TreeGrafter"/>
</dbReference>
<dbReference type="InterPro" id="IPR059215">
    <property type="entry name" value="BRCT2_TopBP1-like"/>
</dbReference>
<feature type="domain" description="BRCT" evidence="6">
    <location>
        <begin position="1124"/>
        <end position="1217"/>
    </location>
</feature>
<feature type="domain" description="BRCT" evidence="6">
    <location>
        <begin position="266"/>
        <end position="323"/>
    </location>
</feature>
<feature type="compositionally biased region" description="Polar residues" evidence="5">
    <location>
        <begin position="1458"/>
        <end position="1470"/>
    </location>
</feature>
<dbReference type="CDD" id="cd17731">
    <property type="entry name" value="BRCT_TopBP1_rpt2_like"/>
    <property type="match status" value="1"/>
</dbReference>
<feature type="compositionally biased region" description="Polar residues" evidence="5">
    <location>
        <begin position="620"/>
        <end position="638"/>
    </location>
</feature>
<dbReference type="PANTHER" id="PTHR13561:SF20">
    <property type="entry name" value="DNA TOPOISOMERASE 2-BINDING PROTEIN 1"/>
    <property type="match status" value="1"/>
</dbReference>
<dbReference type="InterPro" id="IPR001210">
    <property type="entry name" value="Ribosomal_eS17"/>
</dbReference>
<evidence type="ECO:0000256" key="1">
    <source>
        <dbReference type="ARBA" id="ARBA00010444"/>
    </source>
</evidence>
<accession>A0A9W8M5A6</accession>
<dbReference type="InterPro" id="IPR018273">
    <property type="entry name" value="Ribosomal_eS17_CS"/>
</dbReference>
<comment type="similarity">
    <text evidence="1">Belongs to the eukaryotic ribosomal protein eS17 family.</text>
</comment>
<evidence type="ECO:0000313" key="7">
    <source>
        <dbReference type="EMBL" id="KAJ2867092.1"/>
    </source>
</evidence>
<dbReference type="PROSITE" id="PS00712">
    <property type="entry name" value="RIBOSOMAL_S17E"/>
    <property type="match status" value="1"/>
</dbReference>
<sequence length="1519" mass="165561">MGRVRTKTVKRASRVLIEKYYPVLTLDFHTNKRICDDVAIIASKRLRNKIAGFTTHLMKRIQKGPVRGISFKLQEEERERKDNYVPDVSAIDISSIEIDPETESMLKALNFEKLSGVSVSAPVRAGRGRDFRRPRAARPPRPARQGAPAAATEASMSIDESFNWVEAECELEARDRNIEPGLQPGANSETTDSDIAEVLRQITRRTRFPPFTGCCISSTGFPFDLRAEIERLVENACLASTCLFSKQLADGLSNRPSLDSEQVGGGGLYCGVLTSDCTHLIAQSPDGEKFKFAKSRAIHVVSLEWFVQCLLTGARQNEDNYTVEHGDQSALTTVKAPAVAKLRRLQSLGQAQQKSEASDGPVPGLRGYRKHASAPISERTPSASSVQSGIPPTIDPATGSDMLQQSGLVASRALNRSRAVGSGSEHADSFDFPPNLIEPLKVDSEEDIDVVVVVDRPAAPVSRLRPPQPRPSRASSAVFESCRIALSRASLSPAHRNEWRSKIVAACGECISEDSTLPSHATDNAHTPQHIDQWTHYVVDDSDKLCAEDIRVLQLTHATEKLARPLVVQCGWLRECWRTGRRAKEATYSIPWPEPSAESSLSVAKDPGVSLARPRQLSISESSVVTRHTTKPQLSSLSMVGRPLGNSTMDSDKFDFLANTSKGNAKKRGIASSDSADDEQSSDVNTKHPRRLVGGLAPGKVNHRAARGTPAIVASSNSRLADGGSSPLHIELPTPSQLSANCSRMATSDPQAIYTVNSGDSGGGGGGGGISLAVFARCVFTSLGLAAPTAAKFKQVVRENGGTYVDVFGSFRSITSHQLRTRAQVPDPSIDWVLNSLASNIDDMTVTDAYIIIPLRGIDELATCEAALRRYPSMHIVTECWVDQCVHDSLRYPDYHAIQALRLPYPGLSAGQHIVFRPLKSTRIADAGSLSLSISGYEGTERGHIGRLAQALGIEYSERLPRKTTHLICRRPFSGQKYERALKWGLQVVDSTWLYDLVATGQVDSIGTSEEDQKTTTLGAPTAISNGRDIATTHSSATHSIKQMTTPLTKSTHQSLLLGTPGRTPMDVSLERNIQQALGNNRIRIRLALGGEDDGDVDNDATQMSPTRLHSGALTVAVSNDDGDLASVLEGAVIAISSRLLYRREELTELAQRLGGRVLPRFDTKEATHLVHQSNRERETLRDYQLALQNKIHVVSPWWLYECRDTMTAVPEDNFPYTYNRDRRLMLVSTSQAPPKQQLTPLLVARASSSRWQISPSQGRPLDTKGKSEYSVHAAASLVDTTNPGLLPLQELSSASATDTREIGSLFGKKADSTRRRYRLTMDGVERFTSGDLAKEIQAQSTAISNGSTSTSSGDNVLDRLEEDRCQPVKLQELQLHSASAIPNSEEIIPKTGSSIEDAYLTLPRGSAEAQTPDKWWLSVDPVASARYAAEFQASMYSQEPPPDDCHRLDSVPCTNAPANDVDSCTSSRIESLGPHTRPRSANASASSQKLAQNTTIVYGEDAEALSERDRLIQRLIGR</sequence>
<keyword evidence="4" id="KW-0687">Ribonucleoprotein</keyword>
<comment type="caution">
    <text evidence="7">The sequence shown here is derived from an EMBL/GenBank/DDBJ whole genome shotgun (WGS) entry which is preliminary data.</text>
</comment>